<keyword evidence="2" id="KW-1185">Reference proteome</keyword>
<dbReference type="EMBL" id="KN832013">
    <property type="protein sequence ID" value="KIN98639.1"/>
    <property type="molecule type" value="Genomic_DNA"/>
</dbReference>
<dbReference type="InParanoid" id="A0A0C3NBX5"/>
<evidence type="ECO:0000313" key="2">
    <source>
        <dbReference type="Proteomes" id="UP000054217"/>
    </source>
</evidence>
<proteinExistence type="predicted"/>
<sequence>MFSLHSNPDIEPGHHPLVLPVACEESFSCQDPDDRIRSSKKSRSVSQISTGCSVKCEASNRARNLHAQMSPIPQPPDIIATTVRPSPTNGPLRTWVLYWPDSRIPEGGSSIPSSENGRCRISYPGYYSCQQLLNVSPIFPCHKVSTRGPEHHSIFICGTSG</sequence>
<gene>
    <name evidence="1" type="ORF">M404DRAFT_845554</name>
</gene>
<reference evidence="2" key="2">
    <citation type="submission" date="2015-01" db="EMBL/GenBank/DDBJ databases">
        <title>Evolutionary Origins and Diversification of the Mycorrhizal Mutualists.</title>
        <authorList>
            <consortium name="DOE Joint Genome Institute"/>
            <consortium name="Mycorrhizal Genomics Consortium"/>
            <person name="Kohler A."/>
            <person name="Kuo A."/>
            <person name="Nagy L.G."/>
            <person name="Floudas D."/>
            <person name="Copeland A."/>
            <person name="Barry K.W."/>
            <person name="Cichocki N."/>
            <person name="Veneault-Fourrey C."/>
            <person name="LaButti K."/>
            <person name="Lindquist E.A."/>
            <person name="Lipzen A."/>
            <person name="Lundell T."/>
            <person name="Morin E."/>
            <person name="Murat C."/>
            <person name="Riley R."/>
            <person name="Ohm R."/>
            <person name="Sun H."/>
            <person name="Tunlid A."/>
            <person name="Henrissat B."/>
            <person name="Grigoriev I.V."/>
            <person name="Hibbett D.S."/>
            <person name="Martin F."/>
        </authorList>
    </citation>
    <scope>NUCLEOTIDE SEQUENCE [LARGE SCALE GENOMIC DNA]</scope>
    <source>
        <strain evidence="2">Marx 270</strain>
    </source>
</reference>
<evidence type="ECO:0000313" key="1">
    <source>
        <dbReference type="EMBL" id="KIN98639.1"/>
    </source>
</evidence>
<dbReference type="HOGENOM" id="CLU_1644415_0_0_1"/>
<name>A0A0C3NBX5_PISTI</name>
<accession>A0A0C3NBX5</accession>
<organism evidence="1 2">
    <name type="scientific">Pisolithus tinctorius Marx 270</name>
    <dbReference type="NCBI Taxonomy" id="870435"/>
    <lineage>
        <taxon>Eukaryota</taxon>
        <taxon>Fungi</taxon>
        <taxon>Dikarya</taxon>
        <taxon>Basidiomycota</taxon>
        <taxon>Agaricomycotina</taxon>
        <taxon>Agaricomycetes</taxon>
        <taxon>Agaricomycetidae</taxon>
        <taxon>Boletales</taxon>
        <taxon>Sclerodermatineae</taxon>
        <taxon>Pisolithaceae</taxon>
        <taxon>Pisolithus</taxon>
    </lineage>
</organism>
<protein>
    <submittedName>
        <fullName evidence="1">Uncharacterized protein</fullName>
    </submittedName>
</protein>
<reference evidence="1 2" key="1">
    <citation type="submission" date="2014-04" db="EMBL/GenBank/DDBJ databases">
        <authorList>
            <consortium name="DOE Joint Genome Institute"/>
            <person name="Kuo A."/>
            <person name="Kohler A."/>
            <person name="Costa M.D."/>
            <person name="Nagy L.G."/>
            <person name="Floudas D."/>
            <person name="Copeland A."/>
            <person name="Barry K.W."/>
            <person name="Cichocki N."/>
            <person name="Veneault-Fourrey C."/>
            <person name="LaButti K."/>
            <person name="Lindquist E.A."/>
            <person name="Lipzen A."/>
            <person name="Lundell T."/>
            <person name="Morin E."/>
            <person name="Murat C."/>
            <person name="Sun H."/>
            <person name="Tunlid A."/>
            <person name="Henrissat B."/>
            <person name="Grigoriev I.V."/>
            <person name="Hibbett D.S."/>
            <person name="Martin F."/>
            <person name="Nordberg H.P."/>
            <person name="Cantor M.N."/>
            <person name="Hua S.X."/>
        </authorList>
    </citation>
    <scope>NUCLEOTIDE SEQUENCE [LARGE SCALE GENOMIC DNA]</scope>
    <source>
        <strain evidence="1 2">Marx 270</strain>
    </source>
</reference>
<dbReference type="Proteomes" id="UP000054217">
    <property type="component" value="Unassembled WGS sequence"/>
</dbReference>
<dbReference type="AlphaFoldDB" id="A0A0C3NBX5"/>